<reference evidence="6 7" key="1">
    <citation type="journal article" date="2016" name="Nat. Commun.">
        <title>Thousands of microbial genomes shed light on interconnected biogeochemical processes in an aquifer system.</title>
        <authorList>
            <person name="Anantharaman K."/>
            <person name="Brown C.T."/>
            <person name="Hug L.A."/>
            <person name="Sharon I."/>
            <person name="Castelle C.J."/>
            <person name="Probst A.J."/>
            <person name="Thomas B.C."/>
            <person name="Singh A."/>
            <person name="Wilkins M.J."/>
            <person name="Karaoz U."/>
            <person name="Brodie E.L."/>
            <person name="Williams K.H."/>
            <person name="Hubbard S.S."/>
            <person name="Banfield J.F."/>
        </authorList>
    </citation>
    <scope>NUCLEOTIDE SEQUENCE [LARGE SCALE GENOMIC DNA]</scope>
</reference>
<dbReference type="Gene3D" id="1.10.287.310">
    <property type="match status" value="1"/>
</dbReference>
<dbReference type="SUPFAM" id="SSF46561">
    <property type="entry name" value="Ribosomal protein L29 (L29p)"/>
    <property type="match status" value="1"/>
</dbReference>
<evidence type="ECO:0000256" key="1">
    <source>
        <dbReference type="ARBA" id="ARBA00009254"/>
    </source>
</evidence>
<evidence type="ECO:0000256" key="2">
    <source>
        <dbReference type="ARBA" id="ARBA00022980"/>
    </source>
</evidence>
<dbReference type="NCBIfam" id="TIGR00012">
    <property type="entry name" value="L29"/>
    <property type="match status" value="1"/>
</dbReference>
<sequence>MKKRVKEFRGKTIVDLKKETQLLREEIAKKTLQNRMNPEKNTNTIFQLRKKLAVLLTVLSEKEEIEKLKPEKKLAPPAGRLKIDQK</sequence>
<gene>
    <name evidence="5" type="primary">rpmC</name>
    <name evidence="6" type="ORF">A2866_01475</name>
</gene>
<dbReference type="AlphaFoldDB" id="A0A1F7GNN9"/>
<evidence type="ECO:0000256" key="5">
    <source>
        <dbReference type="HAMAP-Rule" id="MF_00374"/>
    </source>
</evidence>
<dbReference type="GO" id="GO:1990904">
    <property type="term" value="C:ribonucleoprotein complex"/>
    <property type="evidence" value="ECO:0007669"/>
    <property type="project" value="UniProtKB-KW"/>
</dbReference>
<protein>
    <recommendedName>
        <fullName evidence="4 5">Large ribosomal subunit protein uL29</fullName>
    </recommendedName>
</protein>
<proteinExistence type="inferred from homology"/>
<dbReference type="GO" id="GO:0006412">
    <property type="term" value="P:translation"/>
    <property type="evidence" value="ECO:0007669"/>
    <property type="project" value="UniProtKB-UniRule"/>
</dbReference>
<comment type="similarity">
    <text evidence="1 5">Belongs to the universal ribosomal protein uL29 family.</text>
</comment>
<name>A0A1F7GNN9_9BACT</name>
<dbReference type="EMBL" id="MFZI01000032">
    <property type="protein sequence ID" value="OGK20533.1"/>
    <property type="molecule type" value="Genomic_DNA"/>
</dbReference>
<dbReference type="Pfam" id="PF00831">
    <property type="entry name" value="Ribosomal_L29"/>
    <property type="match status" value="1"/>
</dbReference>
<keyword evidence="3 5" id="KW-0687">Ribonucleoprotein</keyword>
<evidence type="ECO:0000313" key="7">
    <source>
        <dbReference type="Proteomes" id="UP000177026"/>
    </source>
</evidence>
<dbReference type="HAMAP" id="MF_00374">
    <property type="entry name" value="Ribosomal_uL29"/>
    <property type="match status" value="1"/>
</dbReference>
<keyword evidence="2 5" id="KW-0689">Ribosomal protein</keyword>
<evidence type="ECO:0000313" key="6">
    <source>
        <dbReference type="EMBL" id="OGK20533.1"/>
    </source>
</evidence>
<evidence type="ECO:0000256" key="4">
    <source>
        <dbReference type="ARBA" id="ARBA00035204"/>
    </source>
</evidence>
<dbReference type="GO" id="GO:0003735">
    <property type="term" value="F:structural constituent of ribosome"/>
    <property type="evidence" value="ECO:0007669"/>
    <property type="project" value="InterPro"/>
</dbReference>
<dbReference type="GO" id="GO:0005840">
    <property type="term" value="C:ribosome"/>
    <property type="evidence" value="ECO:0007669"/>
    <property type="project" value="UniProtKB-KW"/>
</dbReference>
<dbReference type="InterPro" id="IPR001854">
    <property type="entry name" value="Ribosomal_uL29"/>
</dbReference>
<dbReference type="InterPro" id="IPR036049">
    <property type="entry name" value="Ribosomal_uL29_sf"/>
</dbReference>
<dbReference type="Proteomes" id="UP000177026">
    <property type="component" value="Unassembled WGS sequence"/>
</dbReference>
<accession>A0A1F7GNN9</accession>
<evidence type="ECO:0000256" key="3">
    <source>
        <dbReference type="ARBA" id="ARBA00023274"/>
    </source>
</evidence>
<comment type="caution">
    <text evidence="6">The sequence shown here is derived from an EMBL/GenBank/DDBJ whole genome shotgun (WGS) entry which is preliminary data.</text>
</comment>
<organism evidence="6 7">
    <name type="scientific">Candidatus Roizmanbacteria bacterium RIFCSPHIGHO2_01_FULL_39_8</name>
    <dbReference type="NCBI Taxonomy" id="1802033"/>
    <lineage>
        <taxon>Bacteria</taxon>
        <taxon>Candidatus Roizmaniibacteriota</taxon>
    </lineage>
</organism>